<dbReference type="AlphaFoldDB" id="A0A5B8MQQ1"/>
<gene>
    <name evidence="1" type="ORF">A3770_06p41500</name>
</gene>
<protein>
    <submittedName>
        <fullName evidence="1">Uncharacterized protein</fullName>
    </submittedName>
</protein>
<organism evidence="1 2">
    <name type="scientific">Chloropicon primus</name>
    <dbReference type="NCBI Taxonomy" id="1764295"/>
    <lineage>
        <taxon>Eukaryota</taxon>
        <taxon>Viridiplantae</taxon>
        <taxon>Chlorophyta</taxon>
        <taxon>Chloropicophyceae</taxon>
        <taxon>Chloropicales</taxon>
        <taxon>Chloropicaceae</taxon>
        <taxon>Chloropicon</taxon>
    </lineage>
</organism>
<evidence type="ECO:0000313" key="2">
    <source>
        <dbReference type="Proteomes" id="UP000316726"/>
    </source>
</evidence>
<sequence>MLRGSVNSVKEEKRRRDERKELLSEVVTQLQETGRYNKLVERASNLLKDDDVVKKRLRDLWTSMRVVRDQELSEEHTEAANKVFSDRVWELMISDDLSETFQEEIQAILKGGEAGGSSPRASGRGER</sequence>
<accession>A0A5B8MQQ1</accession>
<reference evidence="1 2" key="1">
    <citation type="submission" date="2018-07" db="EMBL/GenBank/DDBJ databases">
        <title>The complete nuclear genome of the prasinophyte Chloropicon primus (CCMP1205).</title>
        <authorList>
            <person name="Pombert J.-F."/>
            <person name="Otis C."/>
            <person name="Turmel M."/>
            <person name="Lemieux C."/>
        </authorList>
    </citation>
    <scope>NUCLEOTIDE SEQUENCE [LARGE SCALE GENOMIC DNA]</scope>
    <source>
        <strain evidence="1 2">CCMP1205</strain>
    </source>
</reference>
<keyword evidence="2" id="KW-1185">Reference proteome</keyword>
<name>A0A5B8MQQ1_9CHLO</name>
<dbReference type="Proteomes" id="UP000316726">
    <property type="component" value="Chromosome 6"/>
</dbReference>
<evidence type="ECO:0000313" key="1">
    <source>
        <dbReference type="EMBL" id="QDZ21632.1"/>
    </source>
</evidence>
<dbReference type="EMBL" id="CP031039">
    <property type="protein sequence ID" value="QDZ21632.1"/>
    <property type="molecule type" value="Genomic_DNA"/>
</dbReference>
<proteinExistence type="predicted"/>